<name>A0A7J7Z8F0_MYOMY</name>
<dbReference type="GO" id="GO:0045098">
    <property type="term" value="C:type III intermediate filament"/>
    <property type="evidence" value="ECO:0007669"/>
    <property type="project" value="TreeGrafter"/>
</dbReference>
<dbReference type="GO" id="GO:0005886">
    <property type="term" value="C:plasma membrane"/>
    <property type="evidence" value="ECO:0007669"/>
    <property type="project" value="TreeGrafter"/>
</dbReference>
<dbReference type="PANTHER" id="PTHR45652:SF14">
    <property type="entry name" value="PERIPHERIN"/>
    <property type="match status" value="1"/>
</dbReference>
<evidence type="ECO:0000256" key="4">
    <source>
        <dbReference type="SAM" id="Coils"/>
    </source>
</evidence>
<dbReference type="PANTHER" id="PTHR45652">
    <property type="entry name" value="GLIAL FIBRILLARY ACIDIC PROTEIN"/>
    <property type="match status" value="1"/>
</dbReference>
<keyword evidence="8" id="KW-1185">Reference proteome</keyword>
<keyword evidence="2 4" id="KW-0175">Coiled coil</keyword>
<dbReference type="InterPro" id="IPR006821">
    <property type="entry name" value="Intermed_filament_DNA-bd"/>
</dbReference>
<dbReference type="PROSITE" id="PS51842">
    <property type="entry name" value="IF_ROD_2"/>
    <property type="match status" value="1"/>
</dbReference>
<dbReference type="Proteomes" id="UP000527355">
    <property type="component" value="Unassembled WGS sequence"/>
</dbReference>
<dbReference type="VEuPathDB" id="HostDB:GeneID_118651724"/>
<sequence>MSHPSGLRASSISSTSYRRTFGPPPSLSPGAFSYSSSSRFSGSRLLGSASSSSSVRLGSFRGPRAGAGAFLRLPSERLDFSLTEALNQEFLATRSNEKQELQELNDRFANFIEKVRFLEQQNAALRGELSQARGQEPARADQLCQQELRELRRELELLGRERDRVQVERDGLAEDLAALKQRLEDETHKREDAEHNLVLFRKDVDDATLARLELERKIESLMDEIEFLKKLHEEELRDMQVNMENQQVQQVEVEATVKPELTAALRDIRAQYESIAAKNMQEAEEWYKSKVGEPRGLGGPQRVGRLGDGASRLPTPGVPSTLQYADLSDAANRNHEALRQAKQEMNESRRQIQSLTCEVDGLRGTNEALLRQLRELEEQFALEAGGYQAGNARLEEELRQLKEEMARHLREYQELLNVKMALDIEIATYRKLLEGEESRISVPVHSFASLNIRTTVPEVEPPQDSHSRKMVLIKTIETRNGEQVVTESHKEQRSELDKSSTHSY</sequence>
<feature type="region of interest" description="Disordered" evidence="5">
    <location>
        <begin position="1"/>
        <end position="34"/>
    </location>
</feature>
<feature type="coiled-coil region" evidence="4">
    <location>
        <begin position="87"/>
        <end position="249"/>
    </location>
</feature>
<dbReference type="Gene3D" id="1.20.5.1160">
    <property type="entry name" value="Vasodilator-stimulated phosphoprotein"/>
    <property type="match status" value="1"/>
</dbReference>
<comment type="similarity">
    <text evidence="3">Belongs to the intermediate filament family.</text>
</comment>
<dbReference type="Gene3D" id="1.20.5.170">
    <property type="match status" value="1"/>
</dbReference>
<dbReference type="GO" id="GO:0030424">
    <property type="term" value="C:axon"/>
    <property type="evidence" value="ECO:0007669"/>
    <property type="project" value="TreeGrafter"/>
</dbReference>
<organism evidence="7 8">
    <name type="scientific">Myotis myotis</name>
    <name type="common">Greater mouse-eared bat</name>
    <name type="synonym">Vespertilio myotis</name>
    <dbReference type="NCBI Taxonomy" id="51298"/>
    <lineage>
        <taxon>Eukaryota</taxon>
        <taxon>Metazoa</taxon>
        <taxon>Chordata</taxon>
        <taxon>Craniata</taxon>
        <taxon>Vertebrata</taxon>
        <taxon>Euteleostomi</taxon>
        <taxon>Mammalia</taxon>
        <taxon>Eutheria</taxon>
        <taxon>Laurasiatheria</taxon>
        <taxon>Chiroptera</taxon>
        <taxon>Yangochiroptera</taxon>
        <taxon>Vespertilionidae</taxon>
        <taxon>Myotis</taxon>
    </lineage>
</organism>
<dbReference type="AlphaFoldDB" id="A0A7J7Z8F0"/>
<dbReference type="Gene3D" id="1.20.5.500">
    <property type="entry name" value="Single helix bin"/>
    <property type="match status" value="1"/>
</dbReference>
<dbReference type="FunFam" id="1.20.5.1160:FF:000001">
    <property type="entry name" value="Keratin type II"/>
    <property type="match status" value="1"/>
</dbReference>
<dbReference type="Pfam" id="PF00038">
    <property type="entry name" value="Filament"/>
    <property type="match status" value="2"/>
</dbReference>
<dbReference type="GO" id="GO:0005737">
    <property type="term" value="C:cytoplasm"/>
    <property type="evidence" value="ECO:0007669"/>
    <property type="project" value="TreeGrafter"/>
</dbReference>
<dbReference type="SMART" id="SM01391">
    <property type="entry name" value="Filament"/>
    <property type="match status" value="1"/>
</dbReference>
<dbReference type="GO" id="GO:0005200">
    <property type="term" value="F:structural constituent of cytoskeleton"/>
    <property type="evidence" value="ECO:0007669"/>
    <property type="project" value="TreeGrafter"/>
</dbReference>
<feature type="region of interest" description="Disordered" evidence="5">
    <location>
        <begin position="481"/>
        <end position="504"/>
    </location>
</feature>
<accession>A0A7J7Z8F0</accession>
<dbReference type="FunFam" id="1.20.5.170:FF:000002">
    <property type="entry name" value="Type I keratin KA11"/>
    <property type="match status" value="1"/>
</dbReference>
<proteinExistence type="inferred from homology"/>
<feature type="compositionally biased region" description="Basic and acidic residues" evidence="5">
    <location>
        <begin position="487"/>
        <end position="504"/>
    </location>
</feature>
<dbReference type="EMBL" id="JABWUV010000003">
    <property type="protein sequence ID" value="KAF6370216.1"/>
    <property type="molecule type" value="Genomic_DNA"/>
</dbReference>
<dbReference type="InterPro" id="IPR018039">
    <property type="entry name" value="IF_conserved"/>
</dbReference>
<evidence type="ECO:0000259" key="6">
    <source>
        <dbReference type="PROSITE" id="PS51842"/>
    </source>
</evidence>
<evidence type="ECO:0000313" key="8">
    <source>
        <dbReference type="Proteomes" id="UP000527355"/>
    </source>
</evidence>
<keyword evidence="1 3" id="KW-0403">Intermediate filament</keyword>
<gene>
    <name evidence="7" type="ORF">mMyoMyo1_015840</name>
</gene>
<evidence type="ECO:0000313" key="7">
    <source>
        <dbReference type="EMBL" id="KAF6370216.1"/>
    </source>
</evidence>
<dbReference type="GO" id="GO:0045109">
    <property type="term" value="P:intermediate filament organization"/>
    <property type="evidence" value="ECO:0007669"/>
    <property type="project" value="TreeGrafter"/>
</dbReference>
<comment type="caution">
    <text evidence="7">The sequence shown here is derived from an EMBL/GenBank/DDBJ whole genome shotgun (WGS) entry which is preliminary data.</text>
</comment>
<protein>
    <submittedName>
        <fullName evidence="7">Peripherin</fullName>
    </submittedName>
</protein>
<dbReference type="PROSITE" id="PS00226">
    <property type="entry name" value="IF_ROD_1"/>
    <property type="match status" value="1"/>
</dbReference>
<reference evidence="7 8" key="1">
    <citation type="journal article" date="2020" name="Nature">
        <title>Six reference-quality genomes reveal evolution of bat adaptations.</title>
        <authorList>
            <person name="Jebb D."/>
            <person name="Huang Z."/>
            <person name="Pippel M."/>
            <person name="Hughes G.M."/>
            <person name="Lavrichenko K."/>
            <person name="Devanna P."/>
            <person name="Winkler S."/>
            <person name="Jermiin L.S."/>
            <person name="Skirmuntt E.C."/>
            <person name="Katzourakis A."/>
            <person name="Burkitt-Gray L."/>
            <person name="Ray D.A."/>
            <person name="Sullivan K.A.M."/>
            <person name="Roscito J.G."/>
            <person name="Kirilenko B.M."/>
            <person name="Davalos L.M."/>
            <person name="Corthals A.P."/>
            <person name="Power M.L."/>
            <person name="Jones G."/>
            <person name="Ransome R.D."/>
            <person name="Dechmann D.K.N."/>
            <person name="Locatelli A.G."/>
            <person name="Puechmaille S.J."/>
            <person name="Fedrigo O."/>
            <person name="Jarvis E.D."/>
            <person name="Hiller M."/>
            <person name="Vernes S.C."/>
            <person name="Myers E.W."/>
            <person name="Teeling E.C."/>
        </authorList>
    </citation>
    <scope>NUCLEOTIDE SEQUENCE [LARGE SCALE GENOMIC DNA]</scope>
    <source>
        <strain evidence="7">MMyoMyo1</strain>
        <tissue evidence="7">Flight muscle</tissue>
    </source>
</reference>
<dbReference type="InterPro" id="IPR039008">
    <property type="entry name" value="IF_rod_dom"/>
</dbReference>
<evidence type="ECO:0000256" key="2">
    <source>
        <dbReference type="ARBA" id="ARBA00023054"/>
    </source>
</evidence>
<feature type="coiled-coil region" evidence="4">
    <location>
        <begin position="327"/>
        <end position="418"/>
    </location>
</feature>
<feature type="domain" description="IF rod" evidence="6">
    <location>
        <begin position="97"/>
        <end position="440"/>
    </location>
</feature>
<feature type="compositionally biased region" description="Polar residues" evidence="5">
    <location>
        <begin position="8"/>
        <end position="18"/>
    </location>
</feature>
<dbReference type="InterPro" id="IPR050405">
    <property type="entry name" value="Intermediate_filament"/>
</dbReference>
<dbReference type="Pfam" id="PF04732">
    <property type="entry name" value="Filament_head"/>
    <property type="match status" value="1"/>
</dbReference>
<evidence type="ECO:0000256" key="1">
    <source>
        <dbReference type="ARBA" id="ARBA00022754"/>
    </source>
</evidence>
<evidence type="ECO:0000256" key="5">
    <source>
        <dbReference type="SAM" id="MobiDB-lite"/>
    </source>
</evidence>
<dbReference type="SUPFAM" id="SSF64593">
    <property type="entry name" value="Intermediate filament protein, coiled coil region"/>
    <property type="match status" value="2"/>
</dbReference>
<evidence type="ECO:0000256" key="3">
    <source>
        <dbReference type="RuleBase" id="RU000685"/>
    </source>
</evidence>